<dbReference type="InterPro" id="IPR038142">
    <property type="entry name" value="Cytochrome_P460_sp"/>
</dbReference>
<dbReference type="Pfam" id="PF14376">
    <property type="entry name" value="Haem_bd"/>
    <property type="match status" value="1"/>
</dbReference>
<evidence type="ECO:0000256" key="1">
    <source>
        <dbReference type="SAM" id="MobiDB-lite"/>
    </source>
</evidence>
<protein>
    <submittedName>
        <fullName evidence="4">Cytochrome P460</fullName>
    </submittedName>
</protein>
<dbReference type="InterPro" id="IPR025992">
    <property type="entry name" value="Haem-bd"/>
</dbReference>
<organism evidence="4 5">
    <name type="scientific">Sinomicrobium pectinilyticum</name>
    <dbReference type="NCBI Taxonomy" id="1084421"/>
    <lineage>
        <taxon>Bacteria</taxon>
        <taxon>Pseudomonadati</taxon>
        <taxon>Bacteroidota</taxon>
        <taxon>Flavobacteriia</taxon>
        <taxon>Flavobacteriales</taxon>
        <taxon>Flavobacteriaceae</taxon>
        <taxon>Sinomicrobium</taxon>
    </lineage>
</organism>
<evidence type="ECO:0000313" key="4">
    <source>
        <dbReference type="EMBL" id="RNL87091.1"/>
    </source>
</evidence>
<dbReference type="Pfam" id="PF16694">
    <property type="entry name" value="Cytochrome_P460"/>
    <property type="match status" value="1"/>
</dbReference>
<dbReference type="CDD" id="cd20753">
    <property type="entry name" value="cyt_P460_Mc-like"/>
    <property type="match status" value="1"/>
</dbReference>
<keyword evidence="2" id="KW-0732">Signal</keyword>
<evidence type="ECO:0000259" key="3">
    <source>
        <dbReference type="SMART" id="SM01235"/>
    </source>
</evidence>
<evidence type="ECO:0000313" key="5">
    <source>
        <dbReference type="Proteomes" id="UP000267469"/>
    </source>
</evidence>
<name>A0A3N0EH12_SINP1</name>
<feature type="region of interest" description="Disordered" evidence="1">
    <location>
        <begin position="153"/>
        <end position="179"/>
    </location>
</feature>
<feature type="domain" description="Haem-binding" evidence="3">
    <location>
        <begin position="12"/>
        <end position="148"/>
    </location>
</feature>
<keyword evidence="5" id="KW-1185">Reference proteome</keyword>
<gene>
    <name evidence="4" type="ORF">ED312_10870</name>
</gene>
<reference evidence="4 5" key="1">
    <citation type="submission" date="2018-10" db="EMBL/GenBank/DDBJ databases">
        <title>Sinomicrobium pectinilyticum sp. nov., a pectinase-producing bacterium isolated from alkaline and saline soil, and emended description of the genus Sinomicrobium.</title>
        <authorList>
            <person name="Cheng B."/>
            <person name="Li C."/>
            <person name="Lai Q."/>
            <person name="Du M."/>
            <person name="Shao Z."/>
            <person name="Xu P."/>
            <person name="Yang C."/>
        </authorList>
    </citation>
    <scope>NUCLEOTIDE SEQUENCE [LARGE SCALE GENOMIC DNA]</scope>
    <source>
        <strain evidence="4 5">5DNS001</strain>
    </source>
</reference>
<dbReference type="InterPro" id="IPR032033">
    <property type="entry name" value="Cytochrome_P460"/>
</dbReference>
<dbReference type="OrthoDB" id="196738at2"/>
<dbReference type="EMBL" id="RJTM01000074">
    <property type="protein sequence ID" value="RNL87091.1"/>
    <property type="molecule type" value="Genomic_DNA"/>
</dbReference>
<accession>A0A3N0EH12</accession>
<dbReference type="AlphaFoldDB" id="A0A3N0EH12"/>
<feature type="chain" id="PRO_5018103438" evidence="2">
    <location>
        <begin position="19"/>
        <end position="323"/>
    </location>
</feature>
<sequence>MKKIGFILLILLACFTVAQFFGPDPENISGEKSHSRSKLLTNVPDHVENILRNSCFDCHSSQPDLSWFDRITPANYLVASHIREGREALDFSKWDSLPTPQQNAKLYYALNKVLAGEMPLPSYTLLHRDAELTTEEIRTLKTYINSLTPRKYAERETKTMENKPPEMLPPGKKDTGIAPSPNGINYVPGYRDWKVISTTDRFDNGSMRIIYANDIAVEAIRSGHTNPWPDGSIFAKTAWKQQPVKDGVVRTGDFIQVEFMIKDSRKYRDTKGWGWARWRGDNLAPYGENKNFAEECITCHRPVENSDYVFTTPLNPAIFTKPE</sequence>
<feature type="compositionally biased region" description="Basic and acidic residues" evidence="1">
    <location>
        <begin position="153"/>
        <end position="164"/>
    </location>
</feature>
<feature type="signal peptide" evidence="2">
    <location>
        <begin position="1"/>
        <end position="18"/>
    </location>
</feature>
<dbReference type="Gene3D" id="3.50.70.20">
    <property type="entry name" value="Cytochrome P460"/>
    <property type="match status" value="1"/>
</dbReference>
<proteinExistence type="predicted"/>
<dbReference type="SMART" id="SM01235">
    <property type="entry name" value="Haem_bd"/>
    <property type="match status" value="1"/>
</dbReference>
<evidence type="ECO:0000256" key="2">
    <source>
        <dbReference type="SAM" id="SignalP"/>
    </source>
</evidence>
<dbReference type="Proteomes" id="UP000267469">
    <property type="component" value="Unassembled WGS sequence"/>
</dbReference>
<comment type="caution">
    <text evidence="4">The sequence shown here is derived from an EMBL/GenBank/DDBJ whole genome shotgun (WGS) entry which is preliminary data.</text>
</comment>
<dbReference type="RefSeq" id="WP_123216044.1">
    <property type="nucleotide sequence ID" value="NZ_RJTM01000074.1"/>
</dbReference>